<gene>
    <name evidence="4" type="ORF">EMQ25_02050</name>
</gene>
<dbReference type="PANTHER" id="PTHR43794:SF11">
    <property type="entry name" value="AMIDOHYDROLASE-RELATED DOMAIN-CONTAINING PROTEIN"/>
    <property type="match status" value="1"/>
</dbReference>
<evidence type="ECO:0000256" key="2">
    <source>
        <dbReference type="ARBA" id="ARBA00022801"/>
    </source>
</evidence>
<evidence type="ECO:0000313" key="5">
    <source>
        <dbReference type="Proteomes" id="UP000281547"/>
    </source>
</evidence>
<dbReference type="RefSeq" id="WP_127186887.1">
    <property type="nucleotide sequence ID" value="NZ_RZNJ01000001.1"/>
</dbReference>
<evidence type="ECO:0000259" key="3">
    <source>
        <dbReference type="Pfam" id="PF01979"/>
    </source>
</evidence>
<dbReference type="InterPro" id="IPR050287">
    <property type="entry name" value="MTA/SAH_deaminase"/>
</dbReference>
<name>A0A433XL99_9HYPH</name>
<dbReference type="Gene3D" id="2.30.40.10">
    <property type="entry name" value="Urease, subunit C, domain 1"/>
    <property type="match status" value="1"/>
</dbReference>
<dbReference type="InterPro" id="IPR006680">
    <property type="entry name" value="Amidohydro-rel"/>
</dbReference>
<accession>A0A433XL99</accession>
<comment type="similarity">
    <text evidence="1">Belongs to the metallo-dependent hydrolases superfamily. ATZ/TRZ family.</text>
</comment>
<dbReference type="Gene3D" id="3.20.20.140">
    <property type="entry name" value="Metal-dependent hydrolases"/>
    <property type="match status" value="1"/>
</dbReference>
<dbReference type="Pfam" id="PF01979">
    <property type="entry name" value="Amidohydro_1"/>
    <property type="match status" value="1"/>
</dbReference>
<keyword evidence="5" id="KW-1185">Reference proteome</keyword>
<dbReference type="InterPro" id="IPR032466">
    <property type="entry name" value="Metal_Hydrolase"/>
</dbReference>
<dbReference type="GO" id="GO:0016810">
    <property type="term" value="F:hydrolase activity, acting on carbon-nitrogen (but not peptide) bonds"/>
    <property type="evidence" value="ECO:0007669"/>
    <property type="project" value="InterPro"/>
</dbReference>
<sequence length="467" mass="50679">MTDPANAAPEPVDILVTGCDVVTLDDAGTIIRNGAIAIKGGRIVWMGKADDATGRFTPETRVDGSDRIAMPGLIDGHMHTAQQLLRGKIFEMQRKRALKIPIWKNYYIPFEGMLTPEDVELSGLVAYTNMISVGTTCFAEAGGPHPDAMGEAALEVGIRGFIALSTVDQTSGIGATVPASMMMNTQQAYDRNVELVNRWAGQDRVKAWLGLRQIIVCSPELIKSMSAAAHELDVKIHTHLCEGAYEIDYALEHFGKRPTEYLADLGVLDHHLHCAHSVLLSPDEVDLYVKHRPSACHCGFNNYSIGAPRLLEMWRKGIDIGLGTDGAAAWGPLDIFQVAHVTRIGQQALAGTPWHMRTAISSEELLAIATRGGARALGLADELGSLETGKRADILLVDTTQMDQQPILDPLFAVSSMVVGRDVRSVIVDGKLVMKEREFLTVDTDAIKARLAARGPELMARFEALVA</sequence>
<dbReference type="Proteomes" id="UP000281547">
    <property type="component" value="Unassembled WGS sequence"/>
</dbReference>
<proteinExistence type="inferred from homology"/>
<protein>
    <submittedName>
        <fullName evidence="4">Amidohydrolase</fullName>
    </submittedName>
</protein>
<comment type="caution">
    <text evidence="4">The sequence shown here is derived from an EMBL/GenBank/DDBJ whole genome shotgun (WGS) entry which is preliminary data.</text>
</comment>
<organism evidence="4 5">
    <name type="scientific">Arsenicitalea aurantiaca</name>
    <dbReference type="NCBI Taxonomy" id="1783274"/>
    <lineage>
        <taxon>Bacteria</taxon>
        <taxon>Pseudomonadati</taxon>
        <taxon>Pseudomonadota</taxon>
        <taxon>Alphaproteobacteria</taxon>
        <taxon>Hyphomicrobiales</taxon>
        <taxon>Devosiaceae</taxon>
        <taxon>Arsenicitalea</taxon>
    </lineage>
</organism>
<dbReference type="PANTHER" id="PTHR43794">
    <property type="entry name" value="AMINOHYDROLASE SSNA-RELATED"/>
    <property type="match status" value="1"/>
</dbReference>
<evidence type="ECO:0000256" key="1">
    <source>
        <dbReference type="ARBA" id="ARBA00006745"/>
    </source>
</evidence>
<dbReference type="InterPro" id="IPR011059">
    <property type="entry name" value="Metal-dep_hydrolase_composite"/>
</dbReference>
<reference evidence="4 5" key="1">
    <citation type="journal article" date="2016" name="Int. J. Syst. Evol. Microbiol.">
        <title>Arsenicitalea aurantiaca gen. nov., sp. nov., a new member of the family Hyphomicrobiaceae, isolated from high-arsenic sediment.</title>
        <authorList>
            <person name="Mu Y."/>
            <person name="Zhou L."/>
            <person name="Zeng X.C."/>
            <person name="Liu L."/>
            <person name="Pan Y."/>
            <person name="Chen X."/>
            <person name="Wang J."/>
            <person name="Li S."/>
            <person name="Li W.J."/>
            <person name="Wang Y."/>
        </authorList>
    </citation>
    <scope>NUCLEOTIDE SEQUENCE [LARGE SCALE GENOMIC DNA]</scope>
    <source>
        <strain evidence="4 5">42-50</strain>
    </source>
</reference>
<feature type="domain" description="Amidohydrolase-related" evidence="3">
    <location>
        <begin position="68"/>
        <end position="433"/>
    </location>
</feature>
<dbReference type="SUPFAM" id="SSF51556">
    <property type="entry name" value="Metallo-dependent hydrolases"/>
    <property type="match status" value="1"/>
</dbReference>
<evidence type="ECO:0000313" key="4">
    <source>
        <dbReference type="EMBL" id="RUT34768.1"/>
    </source>
</evidence>
<dbReference type="OrthoDB" id="9796020at2"/>
<dbReference type="EMBL" id="RZNJ01000001">
    <property type="protein sequence ID" value="RUT34768.1"/>
    <property type="molecule type" value="Genomic_DNA"/>
</dbReference>
<dbReference type="AlphaFoldDB" id="A0A433XL99"/>
<keyword evidence="2 4" id="KW-0378">Hydrolase</keyword>
<dbReference type="SUPFAM" id="SSF51338">
    <property type="entry name" value="Composite domain of metallo-dependent hydrolases"/>
    <property type="match status" value="1"/>
</dbReference>